<dbReference type="FunFam" id="3.40.50.1820:FF:000213">
    <property type="entry name" value="Carboxylic ester hydrolase"/>
    <property type="match status" value="1"/>
</dbReference>
<comment type="caution">
    <text evidence="10">The sequence shown here is derived from an EMBL/GenBank/DDBJ whole genome shotgun (WGS) entry which is preliminary data.</text>
</comment>
<proteinExistence type="inferred from homology"/>
<keyword evidence="11" id="KW-1185">Reference proteome</keyword>
<dbReference type="AlphaFoldDB" id="A0A4U0U008"/>
<dbReference type="InterPro" id="IPR002018">
    <property type="entry name" value="CarbesteraseB"/>
</dbReference>
<evidence type="ECO:0000313" key="11">
    <source>
        <dbReference type="Proteomes" id="UP000308549"/>
    </source>
</evidence>
<feature type="signal peptide" evidence="8">
    <location>
        <begin position="1"/>
        <end position="17"/>
    </location>
</feature>
<evidence type="ECO:0000256" key="6">
    <source>
        <dbReference type="ARBA" id="ARBA00023098"/>
    </source>
</evidence>
<organism evidence="10 11">
    <name type="scientific">Salinomyces thailandicus</name>
    <dbReference type="NCBI Taxonomy" id="706561"/>
    <lineage>
        <taxon>Eukaryota</taxon>
        <taxon>Fungi</taxon>
        <taxon>Dikarya</taxon>
        <taxon>Ascomycota</taxon>
        <taxon>Pezizomycotina</taxon>
        <taxon>Dothideomycetes</taxon>
        <taxon>Dothideomycetidae</taxon>
        <taxon>Mycosphaerellales</taxon>
        <taxon>Teratosphaeriaceae</taxon>
        <taxon>Salinomyces</taxon>
    </lineage>
</organism>
<dbReference type="EMBL" id="NAJL01000019">
    <property type="protein sequence ID" value="TKA28200.1"/>
    <property type="molecule type" value="Genomic_DNA"/>
</dbReference>
<evidence type="ECO:0000259" key="9">
    <source>
        <dbReference type="Pfam" id="PF00135"/>
    </source>
</evidence>
<dbReference type="GO" id="GO:0006629">
    <property type="term" value="P:lipid metabolic process"/>
    <property type="evidence" value="ECO:0007669"/>
    <property type="project" value="UniProtKB-KW"/>
</dbReference>
<dbReference type="PROSITE" id="PS00122">
    <property type="entry name" value="CARBOXYLESTERASE_B_1"/>
    <property type="match status" value="1"/>
</dbReference>
<evidence type="ECO:0000256" key="1">
    <source>
        <dbReference type="ARBA" id="ARBA00004613"/>
    </source>
</evidence>
<gene>
    <name evidence="10" type="ORF">B0A50_04172</name>
</gene>
<dbReference type="SUPFAM" id="SSF53474">
    <property type="entry name" value="alpha/beta-Hydrolases"/>
    <property type="match status" value="1"/>
</dbReference>
<dbReference type="InterPro" id="IPR050309">
    <property type="entry name" value="Type-B_Carboxylest/Lipase"/>
</dbReference>
<dbReference type="GO" id="GO:0005576">
    <property type="term" value="C:extracellular region"/>
    <property type="evidence" value="ECO:0007669"/>
    <property type="project" value="UniProtKB-SubCell"/>
</dbReference>
<accession>A0A4U0U008</accession>
<feature type="domain" description="Carboxylesterase type B" evidence="9">
    <location>
        <begin position="35"/>
        <end position="559"/>
    </location>
</feature>
<evidence type="ECO:0000256" key="3">
    <source>
        <dbReference type="ARBA" id="ARBA00022525"/>
    </source>
</evidence>
<keyword evidence="5 8" id="KW-0378">Hydrolase</keyword>
<comment type="similarity">
    <text evidence="2 8">Belongs to the type-B carboxylesterase/lipase family.</text>
</comment>
<dbReference type="Proteomes" id="UP000308549">
    <property type="component" value="Unassembled WGS sequence"/>
</dbReference>
<dbReference type="Pfam" id="PF00135">
    <property type="entry name" value="COesterase"/>
    <property type="match status" value="1"/>
</dbReference>
<dbReference type="PANTHER" id="PTHR11559">
    <property type="entry name" value="CARBOXYLESTERASE"/>
    <property type="match status" value="1"/>
</dbReference>
<dbReference type="Gene3D" id="3.40.50.1820">
    <property type="entry name" value="alpha/beta hydrolase"/>
    <property type="match status" value="1"/>
</dbReference>
<dbReference type="EC" id="3.1.1.-" evidence="8"/>
<keyword evidence="4 8" id="KW-0732">Signal</keyword>
<feature type="chain" id="PRO_5021041042" description="Carboxylic ester hydrolase" evidence="8">
    <location>
        <begin position="18"/>
        <end position="587"/>
    </location>
</feature>
<keyword evidence="7" id="KW-0325">Glycoprotein</keyword>
<keyword evidence="3" id="KW-0964">Secreted</keyword>
<evidence type="ECO:0000256" key="7">
    <source>
        <dbReference type="ARBA" id="ARBA00023180"/>
    </source>
</evidence>
<keyword evidence="6" id="KW-0443">Lipid metabolism</keyword>
<name>A0A4U0U008_9PEZI</name>
<evidence type="ECO:0000256" key="5">
    <source>
        <dbReference type="ARBA" id="ARBA00022801"/>
    </source>
</evidence>
<sequence length="587" mass="62926">MYSFLLLPALLATAALALPAEDRAVHAQIDARAAAPSVTIKNGTVVGSTTGSVDSFSGIPFALPPTGTLRLKPPQSRTSAFPGGTFIATASAASCPQFYSQVDQPGLANLPSDVLGEVLNTPLYQEVTNVNEDCLQITVQRPAGISPDAKLPVLFWIYGGGFEFGSSNTYDGSKIIQKSVDLDQPIIYVSVNYRVGGFGFLAGDDLAEEGSTNLGLRDQRLGLHWVQDNIASFGGDPSKVTIWGESAGAISVFDHTVINGGDNTYNGKPLFRAGIMNSGSIVAANNVTTPKAQTIYDTVVENAGCSGSTDKLACLRAAPYQTFLRAANSVPAIFGYRSLDLSYLPRPDPGNNFFSQSPEISVQNGQFAKVPVIIGDQKDEGTLFGLSQTNITTNDELIEYLTTYFPQAPNARKLVTGLVNKYPNQPLIGQPYGSPFDTGSLNNIYPQYKRLAAILGDITFTLTRRSYLNGITSQGVQAWSFLATYLQGTPVLGTFHASDILFADYGTLGEGVPFITTATYYISFVNNLNPNAISTAAPLINWPQWSNSSTNKPQLVEMKALSNGLLKDTFRTPAYNYIAGRPSSFRV</sequence>
<dbReference type="OrthoDB" id="408631at2759"/>
<evidence type="ECO:0000313" key="10">
    <source>
        <dbReference type="EMBL" id="TKA28200.1"/>
    </source>
</evidence>
<evidence type="ECO:0000256" key="2">
    <source>
        <dbReference type="ARBA" id="ARBA00005964"/>
    </source>
</evidence>
<dbReference type="InterPro" id="IPR019826">
    <property type="entry name" value="Carboxylesterase_B_AS"/>
</dbReference>
<dbReference type="GO" id="GO:0016787">
    <property type="term" value="F:hydrolase activity"/>
    <property type="evidence" value="ECO:0007669"/>
    <property type="project" value="UniProtKB-KW"/>
</dbReference>
<evidence type="ECO:0000256" key="8">
    <source>
        <dbReference type="RuleBase" id="RU361235"/>
    </source>
</evidence>
<comment type="subcellular location">
    <subcellularLocation>
        <location evidence="1">Secreted</location>
    </subcellularLocation>
</comment>
<evidence type="ECO:0000256" key="4">
    <source>
        <dbReference type="ARBA" id="ARBA00022729"/>
    </source>
</evidence>
<reference evidence="10 11" key="1">
    <citation type="submission" date="2017-03" db="EMBL/GenBank/DDBJ databases">
        <title>Genomes of endolithic fungi from Antarctica.</title>
        <authorList>
            <person name="Coleine C."/>
            <person name="Masonjones S."/>
            <person name="Stajich J.E."/>
        </authorList>
    </citation>
    <scope>NUCLEOTIDE SEQUENCE [LARGE SCALE GENOMIC DNA]</scope>
    <source>
        <strain evidence="10 11">CCFEE 6315</strain>
    </source>
</reference>
<protein>
    <recommendedName>
        <fullName evidence="8">Carboxylic ester hydrolase</fullName>
        <ecNumber evidence="8">3.1.1.-</ecNumber>
    </recommendedName>
</protein>
<dbReference type="InterPro" id="IPR029058">
    <property type="entry name" value="AB_hydrolase_fold"/>
</dbReference>